<dbReference type="CDD" id="cd01347">
    <property type="entry name" value="ligand_gated_channel"/>
    <property type="match status" value="1"/>
</dbReference>
<evidence type="ECO:0000256" key="5">
    <source>
        <dbReference type="ARBA" id="ARBA00022729"/>
    </source>
</evidence>
<dbReference type="InterPro" id="IPR036942">
    <property type="entry name" value="Beta-barrel_TonB_sf"/>
</dbReference>
<keyword evidence="8 16" id="KW-0675">Receptor</keyword>
<dbReference type="GO" id="GO:0044718">
    <property type="term" value="P:siderophore transmembrane transport"/>
    <property type="evidence" value="ECO:0007669"/>
    <property type="project" value="TreeGrafter"/>
</dbReference>
<evidence type="ECO:0000256" key="4">
    <source>
        <dbReference type="ARBA" id="ARBA00022692"/>
    </source>
</evidence>
<evidence type="ECO:0000256" key="10">
    <source>
        <dbReference type="PROSITE-ProRule" id="PRU01360"/>
    </source>
</evidence>
<evidence type="ECO:0000256" key="8">
    <source>
        <dbReference type="ARBA" id="ARBA00023170"/>
    </source>
</evidence>
<dbReference type="PANTHER" id="PTHR30069:SF29">
    <property type="entry name" value="HEMOGLOBIN AND HEMOGLOBIN-HAPTOGLOBIN-BINDING PROTEIN 1-RELATED"/>
    <property type="match status" value="1"/>
</dbReference>
<dbReference type="Pfam" id="PF00593">
    <property type="entry name" value="TonB_dep_Rec_b-barrel"/>
    <property type="match status" value="1"/>
</dbReference>
<protein>
    <submittedName>
        <fullName evidence="16">Hemoglobin/transferrin/lactoferrin receptor protein</fullName>
    </submittedName>
</protein>
<feature type="signal peptide" evidence="12">
    <location>
        <begin position="1"/>
        <end position="26"/>
    </location>
</feature>
<evidence type="ECO:0000259" key="14">
    <source>
        <dbReference type="Pfam" id="PF07715"/>
    </source>
</evidence>
<sequence>MSISRSPGPMTLGLVLVLTGPVPAFAQDQPLVLDTITLTATALPTELLKSPASITVIDHEKITASTPVSVAGLLRDVPGVQISEEGIERISIRGESSRRVAILIDGQKLTDHTNYGQPVLIDPTSIDRIEIVRGSSSVVSGSQAIGGVINIITKRGAAKPLEVTTGAGWISATEGYRASASAAGTVAAGAGELDYRLTVGRIDQGDRRTPEGVLEQSDTQDRTISAHVGYRLGDHYFGLKALNHDLAANVHTGDPLFAIELPKRDLRKLGLFYEGTDLAPWLTRLTFDLYGQTVDRVFRNEVTQFPGPMRLNVLSDSRDEQLTWGANLRAEMQFSTNSRTVVGIEYEDDRLKADKVTVTTVSGPMLPFPSVTTRLRYDDAAIRTVSVFGQHEVDLSRDMTLTLGGRWYDVKATHDVSRENGTDLPRSSNDDSLALFSAGLVWSPDDGFALRANVSQGYIHPSLSQLFLSTTAGGAGTLIGNPDLKPERATTYELGARYDRNALLLDATLFYSDATDYIASVVIDPSDPRNPVSQYRNIDAARTWGIELHAERRFEAAGLTPYITASAMQREFTYANGYQTRDSGTPALAGRMGLRKDWSLGKVAGIFDLFLRGESRVEMRADTGEVVDGTGGFATLNLHTSADLADGLALTVELNNLTNRSYRAYGQMEGAERSFNLFLTRTF</sequence>
<keyword evidence="9 10" id="KW-0998">Cell outer membrane</keyword>
<evidence type="ECO:0000256" key="3">
    <source>
        <dbReference type="ARBA" id="ARBA00022452"/>
    </source>
</evidence>
<keyword evidence="5 12" id="KW-0732">Signal</keyword>
<accession>A0A3D9XDB7</accession>
<evidence type="ECO:0000256" key="12">
    <source>
        <dbReference type="SAM" id="SignalP"/>
    </source>
</evidence>
<dbReference type="Gene3D" id="2.40.170.20">
    <property type="entry name" value="TonB-dependent receptor, beta-barrel domain"/>
    <property type="match status" value="1"/>
</dbReference>
<organism evidence="16 17">
    <name type="scientific">Paracoccus versutus</name>
    <name type="common">Thiobacillus versutus</name>
    <dbReference type="NCBI Taxonomy" id="34007"/>
    <lineage>
        <taxon>Bacteria</taxon>
        <taxon>Pseudomonadati</taxon>
        <taxon>Pseudomonadota</taxon>
        <taxon>Alphaproteobacteria</taxon>
        <taxon>Rhodobacterales</taxon>
        <taxon>Paracoccaceae</taxon>
        <taxon>Paracoccus</taxon>
    </lineage>
</organism>
<feature type="chain" id="PRO_5036079706" evidence="12">
    <location>
        <begin position="27"/>
        <end position="683"/>
    </location>
</feature>
<reference evidence="16 17" key="1">
    <citation type="submission" date="2018-08" db="EMBL/GenBank/DDBJ databases">
        <title>Genomic Encyclopedia of Archaeal and Bacterial Type Strains, Phase II (KMG-II): from individual species to whole genera.</title>
        <authorList>
            <person name="Goeker M."/>
        </authorList>
    </citation>
    <scope>NUCLEOTIDE SEQUENCE [LARGE SCALE GENOMIC DNA]</scope>
    <source>
        <strain evidence="16 17">DSM 17099</strain>
    </source>
</reference>
<feature type="domain" description="TonB-dependent receptor-like beta-barrel" evidence="13">
    <location>
        <begin position="264"/>
        <end position="657"/>
    </location>
</feature>
<dbReference type="EMBL" id="QTUJ01000003">
    <property type="protein sequence ID" value="REF68404.1"/>
    <property type="molecule type" value="Genomic_DNA"/>
</dbReference>
<evidence type="ECO:0000256" key="2">
    <source>
        <dbReference type="ARBA" id="ARBA00022448"/>
    </source>
</evidence>
<comment type="subcellular location">
    <subcellularLocation>
        <location evidence="1 10">Cell outer membrane</location>
        <topology evidence="1 10">Multi-pass membrane protein</topology>
    </subcellularLocation>
</comment>
<dbReference type="EMBL" id="QTUJ01000003">
    <property type="protein sequence ID" value="REF68332.1"/>
    <property type="molecule type" value="Genomic_DNA"/>
</dbReference>
<dbReference type="PROSITE" id="PS52016">
    <property type="entry name" value="TONB_DEPENDENT_REC_3"/>
    <property type="match status" value="1"/>
</dbReference>
<dbReference type="AlphaFoldDB" id="A0A3D9XDB7"/>
<dbReference type="InterPro" id="IPR012910">
    <property type="entry name" value="Plug_dom"/>
</dbReference>
<dbReference type="SUPFAM" id="SSF56935">
    <property type="entry name" value="Porins"/>
    <property type="match status" value="1"/>
</dbReference>
<dbReference type="Proteomes" id="UP000256941">
    <property type="component" value="Unassembled WGS sequence"/>
</dbReference>
<comment type="caution">
    <text evidence="16">The sequence shown here is derived from an EMBL/GenBank/DDBJ whole genome shotgun (WGS) entry which is preliminary data.</text>
</comment>
<keyword evidence="7 10" id="KW-0472">Membrane</keyword>
<evidence type="ECO:0000259" key="13">
    <source>
        <dbReference type="Pfam" id="PF00593"/>
    </source>
</evidence>
<keyword evidence="6 11" id="KW-0798">TonB box</keyword>
<dbReference type="InterPro" id="IPR037066">
    <property type="entry name" value="Plug_dom_sf"/>
</dbReference>
<dbReference type="InterPro" id="IPR000531">
    <property type="entry name" value="Beta-barrel_TonB"/>
</dbReference>
<evidence type="ECO:0000313" key="17">
    <source>
        <dbReference type="Proteomes" id="UP000256941"/>
    </source>
</evidence>
<dbReference type="Gene3D" id="2.170.130.10">
    <property type="entry name" value="TonB-dependent receptor, plug domain"/>
    <property type="match status" value="1"/>
</dbReference>
<evidence type="ECO:0000256" key="11">
    <source>
        <dbReference type="RuleBase" id="RU003357"/>
    </source>
</evidence>
<dbReference type="GO" id="GO:0015344">
    <property type="term" value="F:siderophore uptake transmembrane transporter activity"/>
    <property type="evidence" value="ECO:0007669"/>
    <property type="project" value="TreeGrafter"/>
</dbReference>
<dbReference type="InterPro" id="IPR039426">
    <property type="entry name" value="TonB-dep_rcpt-like"/>
</dbReference>
<evidence type="ECO:0000313" key="16">
    <source>
        <dbReference type="EMBL" id="REF68404.1"/>
    </source>
</evidence>
<dbReference type="GO" id="GO:0009279">
    <property type="term" value="C:cell outer membrane"/>
    <property type="evidence" value="ECO:0007669"/>
    <property type="project" value="UniProtKB-SubCell"/>
</dbReference>
<evidence type="ECO:0000256" key="7">
    <source>
        <dbReference type="ARBA" id="ARBA00023136"/>
    </source>
</evidence>
<evidence type="ECO:0000256" key="6">
    <source>
        <dbReference type="ARBA" id="ARBA00023077"/>
    </source>
</evidence>
<feature type="domain" description="TonB-dependent receptor plug" evidence="14">
    <location>
        <begin position="48"/>
        <end position="148"/>
    </location>
</feature>
<dbReference type="RefSeq" id="WP_166435568.1">
    <property type="nucleotide sequence ID" value="NZ_CP038197.1"/>
</dbReference>
<evidence type="ECO:0000256" key="9">
    <source>
        <dbReference type="ARBA" id="ARBA00023237"/>
    </source>
</evidence>
<gene>
    <name evidence="15" type="ORF">BDD41_3371</name>
    <name evidence="16" type="ORF">BDD41_3447</name>
</gene>
<evidence type="ECO:0000256" key="1">
    <source>
        <dbReference type="ARBA" id="ARBA00004571"/>
    </source>
</evidence>
<keyword evidence="4 10" id="KW-0812">Transmembrane</keyword>
<evidence type="ECO:0000313" key="15">
    <source>
        <dbReference type="EMBL" id="REF68332.1"/>
    </source>
</evidence>
<keyword evidence="2 10" id="KW-0813">Transport</keyword>
<dbReference type="Pfam" id="PF07715">
    <property type="entry name" value="Plug"/>
    <property type="match status" value="1"/>
</dbReference>
<keyword evidence="3 10" id="KW-1134">Transmembrane beta strand</keyword>
<proteinExistence type="inferred from homology"/>
<name>A0A3D9XDB7_PARVE</name>
<dbReference type="PANTHER" id="PTHR30069">
    <property type="entry name" value="TONB-DEPENDENT OUTER MEMBRANE RECEPTOR"/>
    <property type="match status" value="1"/>
</dbReference>
<comment type="similarity">
    <text evidence="10 11">Belongs to the TonB-dependent receptor family.</text>
</comment>